<dbReference type="AlphaFoldDB" id="A0AAD4XAM2"/>
<organism evidence="1 2">
    <name type="scientific">Papaver atlanticum</name>
    <dbReference type="NCBI Taxonomy" id="357466"/>
    <lineage>
        <taxon>Eukaryota</taxon>
        <taxon>Viridiplantae</taxon>
        <taxon>Streptophyta</taxon>
        <taxon>Embryophyta</taxon>
        <taxon>Tracheophyta</taxon>
        <taxon>Spermatophyta</taxon>
        <taxon>Magnoliopsida</taxon>
        <taxon>Ranunculales</taxon>
        <taxon>Papaveraceae</taxon>
        <taxon>Papaveroideae</taxon>
        <taxon>Papaver</taxon>
    </lineage>
</organism>
<name>A0AAD4XAM2_9MAGN</name>
<gene>
    <name evidence="1" type="ORF">MKW98_020203</name>
</gene>
<reference evidence="1" key="1">
    <citation type="submission" date="2022-04" db="EMBL/GenBank/DDBJ databases">
        <title>A functionally conserved STORR gene fusion in Papaver species that diverged 16.8 million years ago.</title>
        <authorList>
            <person name="Catania T."/>
        </authorList>
    </citation>
    <scope>NUCLEOTIDE SEQUENCE</scope>
    <source>
        <strain evidence="1">S-188037</strain>
    </source>
</reference>
<dbReference type="Proteomes" id="UP001202328">
    <property type="component" value="Unassembled WGS sequence"/>
</dbReference>
<evidence type="ECO:0000313" key="1">
    <source>
        <dbReference type="EMBL" id="KAI3877722.1"/>
    </source>
</evidence>
<protein>
    <submittedName>
        <fullName evidence="1">Uncharacterized protein</fullName>
    </submittedName>
</protein>
<comment type="caution">
    <text evidence="1">The sequence shown here is derived from an EMBL/GenBank/DDBJ whole genome shotgun (WGS) entry which is preliminary data.</text>
</comment>
<evidence type="ECO:0000313" key="2">
    <source>
        <dbReference type="Proteomes" id="UP001202328"/>
    </source>
</evidence>
<keyword evidence="2" id="KW-1185">Reference proteome</keyword>
<sequence length="216" mass="24168">MKTQEEDFIRSFKAWVFLKAETSASVVSNHKPKSADFLEEAEFNNNFIGSSCNVEELFRSSPTFHPPLVRESSPSTLHSHHQYYHQDVFTRRKIVKDTSADHPQKDKCLKGSVHVPHICSSRCGSFARKLLKHKHRRPRLVHKGSRHSPGSFLQTDWEILLQGFENAVASSFTHVSDLTPSASTFYSSAAISPSTASPDKNRNYGSLVVVVDGVGT</sequence>
<accession>A0AAD4XAM2</accession>
<proteinExistence type="predicted"/>
<dbReference type="EMBL" id="JAJJMB010012369">
    <property type="protein sequence ID" value="KAI3877722.1"/>
    <property type="molecule type" value="Genomic_DNA"/>
</dbReference>